<dbReference type="InterPro" id="IPR012341">
    <property type="entry name" value="6hp_glycosidase-like_sf"/>
</dbReference>
<keyword evidence="2" id="KW-0326">Glycosidase</keyword>
<dbReference type="InterPro" id="IPR017045">
    <property type="entry name" value="Malt_Pase/Glycosyl_Hdrlase"/>
</dbReference>
<dbReference type="Pfam" id="PF03636">
    <property type="entry name" value="Glyco_hydro_65N"/>
    <property type="match status" value="1"/>
</dbReference>
<feature type="active site" description="Proton donor" evidence="3">
    <location>
        <position position="486"/>
    </location>
</feature>
<dbReference type="InterPro" id="IPR005195">
    <property type="entry name" value="Glyco_hydro_65_M"/>
</dbReference>
<dbReference type="Gene3D" id="2.60.420.10">
    <property type="entry name" value="Maltose phosphorylase, domain 3"/>
    <property type="match status" value="1"/>
</dbReference>
<proteinExistence type="inferred from homology"/>
<feature type="domain" description="Glycoside hydrolase family 65 C-terminal" evidence="7">
    <location>
        <begin position="688"/>
        <end position="743"/>
    </location>
</feature>
<dbReference type="PIRSF" id="PIRSF036289">
    <property type="entry name" value="Glycosyl_hydrolase_malt_phosph"/>
    <property type="match status" value="1"/>
</dbReference>
<feature type="binding site" evidence="4">
    <location>
        <begin position="590"/>
        <end position="591"/>
    </location>
    <ligand>
        <name>substrate</name>
    </ligand>
</feature>
<dbReference type="GO" id="GO:0030246">
    <property type="term" value="F:carbohydrate binding"/>
    <property type="evidence" value="ECO:0007669"/>
    <property type="project" value="InterPro"/>
</dbReference>
<dbReference type="Pfam" id="PF03633">
    <property type="entry name" value="Glyco_hydro_65C"/>
    <property type="match status" value="1"/>
</dbReference>
<evidence type="ECO:0000259" key="6">
    <source>
        <dbReference type="Pfam" id="PF03632"/>
    </source>
</evidence>
<dbReference type="EMBL" id="CP001964">
    <property type="protein sequence ID" value="ADG73177.1"/>
    <property type="molecule type" value="Genomic_DNA"/>
</dbReference>
<evidence type="ECO:0000259" key="7">
    <source>
        <dbReference type="Pfam" id="PF03633"/>
    </source>
</evidence>
<dbReference type="Gene3D" id="1.50.10.10">
    <property type="match status" value="1"/>
</dbReference>
<dbReference type="InterPro" id="IPR011013">
    <property type="entry name" value="Gal_mutarotase_sf_dom"/>
</dbReference>
<name>D5UGJ4_CELFN</name>
<feature type="domain" description="Glycoside hydrolase family 65 central catalytic" evidence="6">
    <location>
        <begin position="326"/>
        <end position="678"/>
    </location>
</feature>
<evidence type="ECO:0000256" key="2">
    <source>
        <dbReference type="ARBA" id="ARBA00023295"/>
    </source>
</evidence>
<feature type="domain" description="Glycoside hydrolase family 65 N-terminal" evidence="8">
    <location>
        <begin position="29"/>
        <end position="261"/>
    </location>
</feature>
<dbReference type="InterPro" id="IPR005196">
    <property type="entry name" value="Glyco_hydro_65_N"/>
</dbReference>
<dbReference type="GO" id="GO:0004553">
    <property type="term" value="F:hydrolase activity, hydrolyzing O-glycosyl compounds"/>
    <property type="evidence" value="ECO:0007669"/>
    <property type="project" value="TreeGrafter"/>
</dbReference>
<keyword evidence="9" id="KW-0378">Hydrolase</keyword>
<feature type="compositionally biased region" description="Pro residues" evidence="5">
    <location>
        <begin position="768"/>
        <end position="782"/>
    </location>
</feature>
<feature type="binding site" evidence="4">
    <location>
        <begin position="359"/>
        <end position="360"/>
    </location>
    <ligand>
        <name>substrate</name>
    </ligand>
</feature>
<evidence type="ECO:0000256" key="4">
    <source>
        <dbReference type="PIRSR" id="PIRSR036289-51"/>
    </source>
</evidence>
<accession>D5UGJ4</accession>
<dbReference type="PANTHER" id="PTHR11051">
    <property type="entry name" value="GLYCOSYL HYDROLASE-RELATED"/>
    <property type="match status" value="1"/>
</dbReference>
<dbReference type="InterPro" id="IPR005194">
    <property type="entry name" value="Glyco_hydro_65_C"/>
</dbReference>
<dbReference type="STRING" id="446466.Cfla_0258"/>
<dbReference type="eggNOG" id="COG1554">
    <property type="taxonomic scope" value="Bacteria"/>
</dbReference>
<evidence type="ECO:0000313" key="9">
    <source>
        <dbReference type="EMBL" id="ADG73177.1"/>
    </source>
</evidence>
<dbReference type="InterPro" id="IPR037018">
    <property type="entry name" value="GH65_N"/>
</dbReference>
<feature type="region of interest" description="Disordered" evidence="5">
    <location>
        <begin position="760"/>
        <end position="782"/>
    </location>
</feature>
<reference evidence="9 10" key="1">
    <citation type="journal article" date="2010" name="Stand. Genomic Sci.">
        <title>Complete genome sequence of Cellulomonas flavigena type strain (134).</title>
        <authorList>
            <person name="Abt B."/>
            <person name="Foster B."/>
            <person name="Lapidus A."/>
            <person name="Clum A."/>
            <person name="Sun H."/>
            <person name="Pukall R."/>
            <person name="Lucas S."/>
            <person name="Glavina Del Rio T."/>
            <person name="Nolan M."/>
            <person name="Tice H."/>
            <person name="Cheng J.F."/>
            <person name="Pitluck S."/>
            <person name="Liolios K."/>
            <person name="Ivanova N."/>
            <person name="Mavromatis K."/>
            <person name="Ovchinnikova G."/>
            <person name="Pati A."/>
            <person name="Goodwin L."/>
            <person name="Chen A."/>
            <person name="Palaniappan K."/>
            <person name="Land M."/>
            <person name="Hauser L."/>
            <person name="Chang Y.J."/>
            <person name="Jeffries C.D."/>
            <person name="Rohde M."/>
            <person name="Goker M."/>
            <person name="Woyke T."/>
            <person name="Bristow J."/>
            <person name="Eisen J.A."/>
            <person name="Markowitz V."/>
            <person name="Hugenholtz P."/>
            <person name="Kyrpides N.C."/>
            <person name="Klenk H.P."/>
        </authorList>
    </citation>
    <scope>NUCLEOTIDE SEQUENCE [LARGE SCALE GENOMIC DNA]</scope>
    <source>
        <strain evidence="10">ATCC 482 / DSM 20109 / BCRC 11376 / JCM 18109 / NBRC 3775 / NCIMB 8073 / NRS 134</strain>
    </source>
</reference>
<evidence type="ECO:0000313" key="10">
    <source>
        <dbReference type="Proteomes" id="UP000000849"/>
    </source>
</evidence>
<dbReference type="PANTHER" id="PTHR11051:SF13">
    <property type="entry name" value="GLYCOSYL TRANSFERASE"/>
    <property type="match status" value="1"/>
</dbReference>
<evidence type="ECO:0000256" key="3">
    <source>
        <dbReference type="PIRSR" id="PIRSR036289-50"/>
    </source>
</evidence>
<dbReference type="AlphaFoldDB" id="D5UGJ4"/>
<dbReference type="GO" id="GO:0016757">
    <property type="term" value="F:glycosyltransferase activity"/>
    <property type="evidence" value="ECO:0007669"/>
    <property type="project" value="UniProtKB-ARBA"/>
</dbReference>
<protein>
    <submittedName>
        <fullName evidence="9">Glycoside hydrolase family 65 central catalytic</fullName>
    </submittedName>
</protein>
<dbReference type="Gene3D" id="2.70.98.40">
    <property type="entry name" value="Glycoside hydrolase, family 65, N-terminal domain"/>
    <property type="match status" value="1"/>
</dbReference>
<evidence type="ECO:0000256" key="5">
    <source>
        <dbReference type="SAM" id="MobiDB-lite"/>
    </source>
</evidence>
<dbReference type="InterPro" id="IPR008928">
    <property type="entry name" value="6-hairpin_glycosidase_sf"/>
</dbReference>
<dbReference type="HOGENOM" id="CLU_006285_2_2_11"/>
<evidence type="ECO:0000256" key="1">
    <source>
        <dbReference type="ARBA" id="ARBA00006768"/>
    </source>
</evidence>
<evidence type="ECO:0000259" key="8">
    <source>
        <dbReference type="Pfam" id="PF03636"/>
    </source>
</evidence>
<dbReference type="CAZy" id="GH65">
    <property type="family name" value="Glycoside Hydrolase Family 65"/>
</dbReference>
<dbReference type="Pfam" id="PF03632">
    <property type="entry name" value="Glyco_hydro_65m"/>
    <property type="match status" value="1"/>
</dbReference>
<dbReference type="SUPFAM" id="SSF48208">
    <property type="entry name" value="Six-hairpin glycosidases"/>
    <property type="match status" value="1"/>
</dbReference>
<dbReference type="Proteomes" id="UP000000849">
    <property type="component" value="Chromosome"/>
</dbReference>
<gene>
    <name evidence="9" type="ordered locus">Cfla_0258</name>
</gene>
<dbReference type="KEGG" id="cfl:Cfla_0258"/>
<dbReference type="SUPFAM" id="SSF74650">
    <property type="entry name" value="Galactose mutarotase-like"/>
    <property type="match status" value="1"/>
</dbReference>
<keyword evidence="10" id="KW-1185">Reference proteome</keyword>
<dbReference type="GO" id="GO:0005975">
    <property type="term" value="P:carbohydrate metabolic process"/>
    <property type="evidence" value="ECO:0007669"/>
    <property type="project" value="InterPro"/>
</dbReference>
<sequence>MTPASRAVRRGAWSTVRVPLSVEPWVLREPTLDVDDLPRTAALLTVANGHLGVRGVLEEQRPPVPDATLLSSVYEHHPHEYPEHAYGYPAHDERLEAVVDACGVDLRVDGEPFDVRTGTLEHHERRLDLRTAVLEREAVWTSPGGSTVEVRTRRWASLVRRELVVASYEVRAPGRARVRLRPVPGCGGPSSDVPAPGLRTDACAHAPGTTWVAQRTVAAGIGVVLATTHGVTASPGAQHRWVEDRHGWALDVELPADGWVRVATHGAYACGRRPVEALLADARTVLAGAHDEATLEAEHRAFLDDVWERADVLVEGDDELQQAVRLAVLHTVQSAARVEGSGLRAKGLTGTGYHGHTFWDAESFVLPVLDHVLPGAAAAHLRWRHATLPAAVERARTLGLPGAAFPWRTISGAECSGYWPAGTAAVHVTADVMDAVSRYVAVTGDDALEREVGVELLVQGARFWLGRGHRTPDGAFHLHGVTGPDEYTAVVDDNTYTNLLVARSLTAAVEATGRWPDEARRLGVDDDERARWAQAAGAVTVPYADDLGVTEQCTGFTQRPVWDFARGPQGWAPFEDHVHYTELYRHQLVKQADLVLALAVVGERFTREQKRRDFAYYEPLTVRDSSLSASAQAVVAAELGHLTLAHAYVRECAFIDLHDLRRETQEGVHVAAMAGTWDALVRGYGGVRLEGGGLRVEPRLPPRLARLRFRVQIDGWRVEVDARRDEVTYRLLTGARVALRHVGDGAQEDVVLTADDPVASRALRPVAEPTPPAQPPGREPRG</sequence>
<comment type="similarity">
    <text evidence="1">Belongs to the glycosyl hydrolase 65 family.</text>
</comment>
<organism evidence="9 10">
    <name type="scientific">Cellulomonas flavigena (strain ATCC 482 / DSM 20109 / BCRC 11376 / JCM 18109 / NBRC 3775 / NCIMB 8073 / NRS 134)</name>
    <dbReference type="NCBI Taxonomy" id="446466"/>
    <lineage>
        <taxon>Bacteria</taxon>
        <taxon>Bacillati</taxon>
        <taxon>Actinomycetota</taxon>
        <taxon>Actinomycetes</taxon>
        <taxon>Micrococcales</taxon>
        <taxon>Cellulomonadaceae</taxon>
        <taxon>Cellulomonas</taxon>
    </lineage>
</organism>